<organism evidence="1 2">
    <name type="scientific">Klebsiella pneumoniae</name>
    <dbReference type="NCBI Taxonomy" id="573"/>
    <lineage>
        <taxon>Bacteria</taxon>
        <taxon>Pseudomonadati</taxon>
        <taxon>Pseudomonadota</taxon>
        <taxon>Gammaproteobacteria</taxon>
        <taxon>Enterobacterales</taxon>
        <taxon>Enterobacteriaceae</taxon>
        <taxon>Klebsiella/Raoultella group</taxon>
        <taxon>Klebsiella</taxon>
        <taxon>Klebsiella pneumoniae complex</taxon>
    </lineage>
</organism>
<comment type="caution">
    <text evidence="1">The sequence shown here is derived from an EMBL/GenBank/DDBJ whole genome shotgun (WGS) entry which is preliminary data.</text>
</comment>
<dbReference type="Proteomes" id="UP000259497">
    <property type="component" value="Unassembled WGS sequence"/>
</dbReference>
<accession>A0ABD7NSI8</accession>
<gene>
    <name evidence="1" type="ORF">SAMEA3649733_04204</name>
</gene>
<dbReference type="EMBL" id="UIXM01000016">
    <property type="protein sequence ID" value="SVS28460.1"/>
    <property type="molecule type" value="Genomic_DNA"/>
</dbReference>
<name>A0ABD7NSI8_KLEPN</name>
<sequence length="338" mass="39152">MNAVINFEYLVSPTLSDDIYFDKVVDNLRILSELLSSGIYSIYLERDIVSKMHSYDYFPSERIFQHKISQLREGTAFCSSDIVRTIHTIIKHSEELEEQHIVEWDKEPEVESDIVSISQCRMKELQEIYCSMAIDGFFNQSQLVPVYYHPLNPQLTQRISFKGVIKDVEPACVHVLPLEFYNCLDVISNIDSIFSEMDGYELYKKAETELEYKFAFYVGVIGLIKMSALTTTIDWDDFKIGDGFVKSLKENQSFQGQQYSSVVYNAIVNLLADTEVNEIKPFYTTATSGVQRVYGEFYAYRVHITKSGRALRLLFWKDDYEVILSNIGNKNELLIYEP</sequence>
<dbReference type="RefSeq" id="WP_226327760.1">
    <property type="nucleotide sequence ID" value="NZ_BQGY01000009.1"/>
</dbReference>
<evidence type="ECO:0000313" key="1">
    <source>
        <dbReference type="EMBL" id="SVS28460.1"/>
    </source>
</evidence>
<evidence type="ECO:0000313" key="2">
    <source>
        <dbReference type="Proteomes" id="UP000259497"/>
    </source>
</evidence>
<proteinExistence type="predicted"/>
<reference evidence="1 2" key="1">
    <citation type="submission" date="2018-08" db="EMBL/GenBank/DDBJ databases">
        <authorList>
            <consortium name="Pathogen Informatics"/>
        </authorList>
    </citation>
    <scope>NUCLEOTIDE SEQUENCE [LARGE SCALE GENOMIC DNA]</scope>
    <source>
        <strain evidence="1 2">EuSCAPE_GR114</strain>
    </source>
</reference>
<protein>
    <submittedName>
        <fullName evidence="1">Uncharacterized protein</fullName>
    </submittedName>
</protein>
<dbReference type="AlphaFoldDB" id="A0ABD7NSI8"/>